<feature type="transmembrane region" description="Helical" evidence="1">
    <location>
        <begin position="22"/>
        <end position="41"/>
    </location>
</feature>
<protein>
    <submittedName>
        <fullName evidence="2">Uncharacterized protein</fullName>
    </submittedName>
</protein>
<sequence length="93" mass="9992">MIVYAAADEVARGFLAKFNDAILYPLITLMMTVALIVFLYGCFEFIVNAGNDSARTTGKKHILWGVVGMVIMVSAYAILNVAAGTFGLSVPSR</sequence>
<accession>A0A1F6FIN2</accession>
<proteinExistence type="predicted"/>
<dbReference type="InterPro" id="IPR043993">
    <property type="entry name" value="T4SS_pilin"/>
</dbReference>
<evidence type="ECO:0000313" key="3">
    <source>
        <dbReference type="Proteomes" id="UP000177395"/>
    </source>
</evidence>
<dbReference type="Proteomes" id="UP000177395">
    <property type="component" value="Unassembled WGS sequence"/>
</dbReference>
<dbReference type="STRING" id="1798531.A2392_02835"/>
<evidence type="ECO:0000313" key="2">
    <source>
        <dbReference type="EMBL" id="OGG85711.1"/>
    </source>
</evidence>
<comment type="caution">
    <text evidence="2">The sequence shown here is derived from an EMBL/GenBank/DDBJ whole genome shotgun (WGS) entry which is preliminary data.</text>
</comment>
<keyword evidence="1" id="KW-0472">Membrane</keyword>
<reference evidence="2 3" key="1">
    <citation type="journal article" date="2016" name="Nat. Commun.">
        <title>Thousands of microbial genomes shed light on interconnected biogeochemical processes in an aquifer system.</title>
        <authorList>
            <person name="Anantharaman K."/>
            <person name="Brown C.T."/>
            <person name="Hug L.A."/>
            <person name="Sharon I."/>
            <person name="Castelle C.J."/>
            <person name="Probst A.J."/>
            <person name="Thomas B.C."/>
            <person name="Singh A."/>
            <person name="Wilkins M.J."/>
            <person name="Karaoz U."/>
            <person name="Brodie E.L."/>
            <person name="Williams K.H."/>
            <person name="Hubbard S.S."/>
            <person name="Banfield J.F."/>
        </authorList>
    </citation>
    <scope>NUCLEOTIDE SEQUENCE [LARGE SCALE GENOMIC DNA]</scope>
</reference>
<keyword evidence="1" id="KW-0812">Transmembrane</keyword>
<dbReference type="Pfam" id="PF18895">
    <property type="entry name" value="T4SS_pilin"/>
    <property type="match status" value="1"/>
</dbReference>
<organism evidence="2 3">
    <name type="scientific">Candidatus Kaiserbacteria bacterium RIFOXYB1_FULL_46_14</name>
    <dbReference type="NCBI Taxonomy" id="1798531"/>
    <lineage>
        <taxon>Bacteria</taxon>
        <taxon>Candidatus Kaiseribacteriota</taxon>
    </lineage>
</organism>
<keyword evidence="1" id="KW-1133">Transmembrane helix</keyword>
<gene>
    <name evidence="2" type="ORF">A2392_02835</name>
</gene>
<evidence type="ECO:0000256" key="1">
    <source>
        <dbReference type="SAM" id="Phobius"/>
    </source>
</evidence>
<feature type="transmembrane region" description="Helical" evidence="1">
    <location>
        <begin position="62"/>
        <end position="83"/>
    </location>
</feature>
<dbReference type="EMBL" id="MFMS01000005">
    <property type="protein sequence ID" value="OGG85711.1"/>
    <property type="molecule type" value="Genomic_DNA"/>
</dbReference>
<dbReference type="AlphaFoldDB" id="A0A1F6FIN2"/>
<name>A0A1F6FIN2_9BACT</name>